<evidence type="ECO:0000256" key="1">
    <source>
        <dbReference type="ARBA" id="ARBA00004196"/>
    </source>
</evidence>
<comment type="subcellular location">
    <subcellularLocation>
        <location evidence="1">Cell envelope</location>
    </subcellularLocation>
</comment>
<dbReference type="Proteomes" id="UP000633136">
    <property type="component" value="Unassembled WGS sequence"/>
</dbReference>
<accession>A0A917AX26</accession>
<dbReference type="PIRSF" id="PIRSF006470">
    <property type="entry name" value="DctB"/>
    <property type="match status" value="1"/>
</dbReference>
<dbReference type="GO" id="GO:0055085">
    <property type="term" value="P:transmembrane transport"/>
    <property type="evidence" value="ECO:0007669"/>
    <property type="project" value="InterPro"/>
</dbReference>
<evidence type="ECO:0000256" key="5">
    <source>
        <dbReference type="SAM" id="SignalP"/>
    </source>
</evidence>
<keyword evidence="7" id="KW-1185">Reference proteome</keyword>
<dbReference type="CDD" id="cd13603">
    <property type="entry name" value="PBP2_TRAP_Siap_TeaA_like"/>
    <property type="match status" value="1"/>
</dbReference>
<evidence type="ECO:0000256" key="2">
    <source>
        <dbReference type="ARBA" id="ARBA00009023"/>
    </source>
</evidence>
<sequence>MFTSRSRAAGGLAAVSLILAACSPSASADEAPVTLTLGHTWSVTDANAQAVQDFADEVAEVSDGNLRIEIYPGGQLGEDIEILEGLGLETVDIWVGGSGVYSQMSPVGQFLVLPFLFDDLEEAMTHYDGELGEAVERQVAETSNTRLLSLWPRGPRHLTLNTEATTPEDISGLRIRVPENPMSLQTWAGFDASPTPMPFGDIMTALEQGALEGQENPLETIHSAGLPTAQSHLILTAHVIEPTALSIGDAAWARLDEEQRQILEEAASGTARDELLAHVLEREEVLVDELADEGMTVIEPDRDAFAARVEDLPEMAGPEVAALYETRWAR</sequence>
<dbReference type="PROSITE" id="PS51257">
    <property type="entry name" value="PROKAR_LIPOPROTEIN"/>
    <property type="match status" value="1"/>
</dbReference>
<protein>
    <submittedName>
        <fullName evidence="6">C4-dicarboxylate ABC transporter substrate-binding protein</fullName>
    </submittedName>
</protein>
<dbReference type="PANTHER" id="PTHR33376:SF4">
    <property type="entry name" value="SIALIC ACID-BINDING PERIPLASMIC PROTEIN SIAP"/>
    <property type="match status" value="1"/>
</dbReference>
<dbReference type="InterPro" id="IPR004682">
    <property type="entry name" value="TRAP_DctP"/>
</dbReference>
<dbReference type="Gene3D" id="3.40.190.170">
    <property type="entry name" value="Bacterial extracellular solute-binding protein, family 7"/>
    <property type="match status" value="1"/>
</dbReference>
<evidence type="ECO:0000313" key="6">
    <source>
        <dbReference type="EMBL" id="GGE79104.1"/>
    </source>
</evidence>
<dbReference type="RefSeq" id="WP_188687022.1">
    <property type="nucleotide sequence ID" value="NZ_BMIS01000024.1"/>
</dbReference>
<proteinExistence type="inferred from homology"/>
<dbReference type="Pfam" id="PF03480">
    <property type="entry name" value="DctP"/>
    <property type="match status" value="1"/>
</dbReference>
<dbReference type="EMBL" id="BMIS01000024">
    <property type="protein sequence ID" value="GGE79104.1"/>
    <property type="molecule type" value="Genomic_DNA"/>
</dbReference>
<dbReference type="AlphaFoldDB" id="A0A917AX26"/>
<dbReference type="InterPro" id="IPR018389">
    <property type="entry name" value="DctP_fam"/>
</dbReference>
<gene>
    <name evidence="6" type="ORF">GCM10011401_28010</name>
</gene>
<evidence type="ECO:0000313" key="7">
    <source>
        <dbReference type="Proteomes" id="UP000633136"/>
    </source>
</evidence>
<name>A0A917AX26_9MICC</name>
<keyword evidence="3" id="KW-0813">Transport</keyword>
<dbReference type="GO" id="GO:0030288">
    <property type="term" value="C:outer membrane-bounded periplasmic space"/>
    <property type="evidence" value="ECO:0007669"/>
    <property type="project" value="InterPro"/>
</dbReference>
<dbReference type="InterPro" id="IPR038404">
    <property type="entry name" value="TRAP_DctP_sf"/>
</dbReference>
<comment type="caution">
    <text evidence="6">The sequence shown here is derived from an EMBL/GenBank/DDBJ whole genome shotgun (WGS) entry which is preliminary data.</text>
</comment>
<feature type="chain" id="PRO_5037549984" evidence="5">
    <location>
        <begin position="29"/>
        <end position="330"/>
    </location>
</feature>
<feature type="signal peptide" evidence="5">
    <location>
        <begin position="1"/>
        <end position="28"/>
    </location>
</feature>
<keyword evidence="4 5" id="KW-0732">Signal</keyword>
<evidence type="ECO:0000256" key="4">
    <source>
        <dbReference type="ARBA" id="ARBA00022729"/>
    </source>
</evidence>
<dbReference type="PANTHER" id="PTHR33376">
    <property type="match status" value="1"/>
</dbReference>
<reference evidence="6" key="2">
    <citation type="submission" date="2020-09" db="EMBL/GenBank/DDBJ databases">
        <authorList>
            <person name="Sun Q."/>
            <person name="Zhou Y."/>
        </authorList>
    </citation>
    <scope>NUCLEOTIDE SEQUENCE</scope>
    <source>
        <strain evidence="6">CGMCC 1.15388</strain>
    </source>
</reference>
<dbReference type="NCBIfam" id="NF037995">
    <property type="entry name" value="TRAP_S1"/>
    <property type="match status" value="1"/>
</dbReference>
<comment type="similarity">
    <text evidence="2">Belongs to the bacterial solute-binding protein 7 family.</text>
</comment>
<reference evidence="6" key="1">
    <citation type="journal article" date="2014" name="Int. J. Syst. Evol. Microbiol.">
        <title>Complete genome sequence of Corynebacterium casei LMG S-19264T (=DSM 44701T), isolated from a smear-ripened cheese.</title>
        <authorList>
            <consortium name="US DOE Joint Genome Institute (JGI-PGF)"/>
            <person name="Walter F."/>
            <person name="Albersmeier A."/>
            <person name="Kalinowski J."/>
            <person name="Ruckert C."/>
        </authorList>
    </citation>
    <scope>NUCLEOTIDE SEQUENCE</scope>
    <source>
        <strain evidence="6">CGMCC 1.15388</strain>
    </source>
</reference>
<organism evidence="6 7">
    <name type="scientific">Nesterenkonia cremea</name>
    <dbReference type="NCBI Taxonomy" id="1882340"/>
    <lineage>
        <taxon>Bacteria</taxon>
        <taxon>Bacillati</taxon>
        <taxon>Actinomycetota</taxon>
        <taxon>Actinomycetes</taxon>
        <taxon>Micrococcales</taxon>
        <taxon>Micrococcaceae</taxon>
        <taxon>Nesterenkonia</taxon>
    </lineage>
</organism>
<evidence type="ECO:0000256" key="3">
    <source>
        <dbReference type="ARBA" id="ARBA00022448"/>
    </source>
</evidence>